<dbReference type="AlphaFoldDB" id="A0A9W6YH44"/>
<evidence type="ECO:0000313" key="1">
    <source>
        <dbReference type="EMBL" id="GMF64038.1"/>
    </source>
</evidence>
<reference evidence="1" key="1">
    <citation type="submission" date="2023-04" db="EMBL/GenBank/DDBJ databases">
        <title>Phytophthora fragariaefolia NBRC 109709.</title>
        <authorList>
            <person name="Ichikawa N."/>
            <person name="Sato H."/>
            <person name="Tonouchi N."/>
        </authorList>
    </citation>
    <scope>NUCLEOTIDE SEQUENCE</scope>
    <source>
        <strain evidence="1">NBRC 109709</strain>
    </source>
</reference>
<protein>
    <submittedName>
        <fullName evidence="1">Unnamed protein product</fullName>
    </submittedName>
</protein>
<name>A0A9W6YH44_9STRA</name>
<gene>
    <name evidence="1" type="ORF">Pfra01_002797200</name>
</gene>
<evidence type="ECO:0000313" key="2">
    <source>
        <dbReference type="Proteomes" id="UP001165121"/>
    </source>
</evidence>
<dbReference type="Proteomes" id="UP001165121">
    <property type="component" value="Unassembled WGS sequence"/>
</dbReference>
<dbReference type="GO" id="GO:0003677">
    <property type="term" value="F:DNA binding"/>
    <property type="evidence" value="ECO:0007669"/>
    <property type="project" value="InterPro"/>
</dbReference>
<dbReference type="GO" id="GO:0015074">
    <property type="term" value="P:DNA integration"/>
    <property type="evidence" value="ECO:0007669"/>
    <property type="project" value="InterPro"/>
</dbReference>
<dbReference type="Gene3D" id="1.10.443.10">
    <property type="entry name" value="Intergrase catalytic core"/>
    <property type="match status" value="1"/>
</dbReference>
<accession>A0A9W6YH44</accession>
<comment type="caution">
    <text evidence="1">The sequence shown here is derived from an EMBL/GenBank/DDBJ whole genome shotgun (WGS) entry which is preliminary data.</text>
</comment>
<dbReference type="InterPro" id="IPR013762">
    <property type="entry name" value="Integrase-like_cat_sf"/>
</dbReference>
<dbReference type="GO" id="GO:0006310">
    <property type="term" value="P:DNA recombination"/>
    <property type="evidence" value="ECO:0007669"/>
    <property type="project" value="InterPro"/>
</dbReference>
<dbReference type="EMBL" id="BSXT01007621">
    <property type="protein sequence ID" value="GMF64038.1"/>
    <property type="molecule type" value="Genomic_DNA"/>
</dbReference>
<keyword evidence="2" id="KW-1185">Reference proteome</keyword>
<proteinExistence type="predicted"/>
<sequence>MRPPSPYVRLSNPFIQLLGLDPSKSRPKSTGCLAPISLVDLDSRPLGSRNRPCHPSSAPQLYACQTCQLPSTCPQSPRHSSVLGSGPSVTIINQWHGPDPSAPISESTASPQSASEEGQVLERYCMKRESGAFVNKAPACTKKVLKKMMTYLYSSASSTVDYQDAALLCLLWFLFRRASDLTQLRKANLSICFGDIFFARFIRVKTSEEQGLNLFRRRLGGRSTANFNRANASISRTSVKFHGLRVYLVDNDWNFKSVLLGTRKFTPAYGDRDGGIQAPFLCWIKRTCGEAVLSEIYAEGSRRCHRFIIMTDGPDPSAELCLGDCEQVEGS</sequence>
<organism evidence="1 2">
    <name type="scientific">Phytophthora fragariaefolia</name>
    <dbReference type="NCBI Taxonomy" id="1490495"/>
    <lineage>
        <taxon>Eukaryota</taxon>
        <taxon>Sar</taxon>
        <taxon>Stramenopiles</taxon>
        <taxon>Oomycota</taxon>
        <taxon>Peronosporomycetes</taxon>
        <taxon>Peronosporales</taxon>
        <taxon>Peronosporaceae</taxon>
        <taxon>Phytophthora</taxon>
    </lineage>
</organism>